<reference evidence="2" key="1">
    <citation type="submission" date="2020-11" db="EMBL/GenBank/DDBJ databases">
        <title>Isolation and identification of active actinomycetes.</title>
        <authorList>
            <person name="Sun X."/>
        </authorList>
    </citation>
    <scope>NUCLEOTIDE SEQUENCE</scope>
    <source>
        <strain evidence="2">NEAU-A11</strain>
    </source>
</reference>
<protein>
    <submittedName>
        <fullName evidence="2">Uncharacterized protein</fullName>
    </submittedName>
</protein>
<dbReference type="RefSeq" id="WP_196416419.1">
    <property type="nucleotide sequence ID" value="NZ_JADQTO010000012.1"/>
</dbReference>
<feature type="transmembrane region" description="Helical" evidence="1">
    <location>
        <begin position="105"/>
        <end position="127"/>
    </location>
</feature>
<sequence length="137" mass="14962">MTTSIGGRAVLWAQWVMLVAYLLGSFGVLLLAVVQTGDAGALLDPRLERLGDPKDSMPDSVWNPLAWMFGISRLVAMLVFLAAPAALLLGLLAIARSHWAGDRKVFRWSVTLTAAWIVVLIVALTPYGQQMNTWLLD</sequence>
<keyword evidence="1" id="KW-1133">Transmembrane helix</keyword>
<organism evidence="2 3">
    <name type="scientific">Actinoplanes aureus</name>
    <dbReference type="NCBI Taxonomy" id="2792083"/>
    <lineage>
        <taxon>Bacteria</taxon>
        <taxon>Bacillati</taxon>
        <taxon>Actinomycetota</taxon>
        <taxon>Actinomycetes</taxon>
        <taxon>Micromonosporales</taxon>
        <taxon>Micromonosporaceae</taxon>
        <taxon>Actinoplanes</taxon>
    </lineage>
</organism>
<dbReference type="EMBL" id="JADQTO010000012">
    <property type="protein sequence ID" value="MBG0564627.1"/>
    <property type="molecule type" value="Genomic_DNA"/>
</dbReference>
<keyword evidence="3" id="KW-1185">Reference proteome</keyword>
<accession>A0A931FZC8</accession>
<dbReference type="Proteomes" id="UP000598146">
    <property type="component" value="Unassembled WGS sequence"/>
</dbReference>
<feature type="transmembrane region" description="Helical" evidence="1">
    <location>
        <begin position="65"/>
        <end position="93"/>
    </location>
</feature>
<evidence type="ECO:0000313" key="3">
    <source>
        <dbReference type="Proteomes" id="UP000598146"/>
    </source>
</evidence>
<keyword evidence="1" id="KW-0812">Transmembrane</keyword>
<dbReference type="AlphaFoldDB" id="A0A931FZC8"/>
<comment type="caution">
    <text evidence="2">The sequence shown here is derived from an EMBL/GenBank/DDBJ whole genome shotgun (WGS) entry which is preliminary data.</text>
</comment>
<feature type="transmembrane region" description="Helical" evidence="1">
    <location>
        <begin position="12"/>
        <end position="34"/>
    </location>
</feature>
<evidence type="ECO:0000256" key="1">
    <source>
        <dbReference type="SAM" id="Phobius"/>
    </source>
</evidence>
<keyword evidence="1" id="KW-0472">Membrane</keyword>
<name>A0A931FZC8_9ACTN</name>
<gene>
    <name evidence="2" type="ORF">I4J89_24570</name>
</gene>
<proteinExistence type="predicted"/>
<evidence type="ECO:0000313" key="2">
    <source>
        <dbReference type="EMBL" id="MBG0564627.1"/>
    </source>
</evidence>